<dbReference type="Proteomes" id="UP000482634">
    <property type="component" value="Unassembled WGS sequence"/>
</dbReference>
<accession>A0A6M0CMQ8</accession>
<comment type="caution">
    <text evidence="3">The sequence shown here is derived from an EMBL/GenBank/DDBJ whole genome shotgun (WGS) entry which is preliminary data.</text>
</comment>
<reference evidence="4 5" key="1">
    <citation type="submission" date="2020-02" db="EMBL/GenBank/DDBJ databases">
        <title>Broccoli isolated Pseudomonas sp.</title>
        <authorList>
            <person name="Fujikawa T."/>
            <person name="Sawada H."/>
        </authorList>
    </citation>
    <scope>NUCLEOTIDE SEQUENCE [LARGE SCALE GENOMIC DNA]</scope>
    <source>
        <strain evidence="3 5">MAFF212427</strain>
        <strain evidence="2 4">MAFF212428</strain>
    </source>
</reference>
<dbReference type="InterPro" id="IPR015813">
    <property type="entry name" value="Pyrv/PenolPyrv_kinase-like_dom"/>
</dbReference>
<dbReference type="Gene3D" id="3.20.20.60">
    <property type="entry name" value="Phosphoenolpyruvate-binding domains"/>
    <property type="match status" value="2"/>
</dbReference>
<dbReference type="EMBL" id="JAAHBU010000166">
    <property type="protein sequence ID" value="NER64680.1"/>
    <property type="molecule type" value="Genomic_DNA"/>
</dbReference>
<protein>
    <submittedName>
        <fullName evidence="3">Aldolase</fullName>
    </submittedName>
</protein>
<dbReference type="InterPro" id="IPR040442">
    <property type="entry name" value="Pyrv_kinase-like_dom_sf"/>
</dbReference>
<sequence>MKLLMITNSPEMARFAIQNGVDRIFVDTEILGKEARQGHLSTVISRHTLDDVRHVRSAVPPGRLLVRINPIHEGTQAEIDKAIEAGADILMLPMFRNADEVRIFTQGVGGRARCSLLVETVGAANSLLECVQVPGVDEVHIGLNDFHLEQGLDFMFELLVNGTVDELAAILREAGVPFGIGGIARVGEGMLPAELLMAEHARLGSTAAILSRTFHGGSSSPEQIQAQMDFPGEVRKLSQVYEHYLHAAPVLLQAAHSEVRASVQAIVKSLRVRREKGEGRVTE</sequence>
<keyword evidence="1" id="KW-0479">Metal-binding</keyword>
<evidence type="ECO:0000313" key="4">
    <source>
        <dbReference type="Proteomes" id="UP000480410"/>
    </source>
</evidence>
<name>A0A6B3NWT0_9PSED</name>
<keyword evidence="5" id="KW-1185">Reference proteome</keyword>
<dbReference type="SUPFAM" id="SSF51621">
    <property type="entry name" value="Phosphoenolpyruvate/pyruvate domain"/>
    <property type="match status" value="1"/>
</dbReference>
<evidence type="ECO:0000313" key="3">
    <source>
        <dbReference type="EMBL" id="NER64680.1"/>
    </source>
</evidence>
<organism evidence="3 5">
    <name type="scientific">Pseudomonas brassicae</name>
    <dbReference type="NCBI Taxonomy" id="2708063"/>
    <lineage>
        <taxon>Bacteria</taxon>
        <taxon>Pseudomonadati</taxon>
        <taxon>Pseudomonadota</taxon>
        <taxon>Gammaproteobacteria</taxon>
        <taxon>Pseudomonadales</taxon>
        <taxon>Pseudomonadaceae</taxon>
        <taxon>Pseudomonas</taxon>
    </lineage>
</organism>
<dbReference type="RefSeq" id="WP_163945641.1">
    <property type="nucleotide sequence ID" value="NZ_JAAHBU010000166.1"/>
</dbReference>
<dbReference type="GO" id="GO:0046872">
    <property type="term" value="F:metal ion binding"/>
    <property type="evidence" value="ECO:0007669"/>
    <property type="project" value="UniProtKB-KW"/>
</dbReference>
<dbReference type="Proteomes" id="UP000480410">
    <property type="component" value="Unassembled WGS sequence"/>
</dbReference>
<gene>
    <name evidence="2" type="ORF">G3435_00360</name>
    <name evidence="3" type="ORF">G3436_13330</name>
</gene>
<proteinExistence type="predicted"/>
<evidence type="ECO:0000313" key="2">
    <source>
        <dbReference type="EMBL" id="NER58838.1"/>
    </source>
</evidence>
<dbReference type="EMBL" id="JAAHBV010000007">
    <property type="protein sequence ID" value="NER58838.1"/>
    <property type="molecule type" value="Genomic_DNA"/>
</dbReference>
<evidence type="ECO:0000256" key="1">
    <source>
        <dbReference type="ARBA" id="ARBA00022723"/>
    </source>
</evidence>
<accession>A0A6B3NWT0</accession>
<evidence type="ECO:0000313" key="5">
    <source>
        <dbReference type="Proteomes" id="UP000482634"/>
    </source>
</evidence>
<dbReference type="GO" id="GO:0003824">
    <property type="term" value="F:catalytic activity"/>
    <property type="evidence" value="ECO:0007669"/>
    <property type="project" value="InterPro"/>
</dbReference>
<dbReference type="AlphaFoldDB" id="A0A6B3NWT0"/>